<dbReference type="InterPro" id="IPR023346">
    <property type="entry name" value="Lysozyme-like_dom_sf"/>
</dbReference>
<evidence type="ECO:0000256" key="7">
    <source>
        <dbReference type="ARBA" id="ARBA00034000"/>
    </source>
</evidence>
<sequence>MPEQKRTARGVVGGLLGFVGLSAAAGVLVTAAVTPALAVTGITANSAIGVFDDLPEYLEITPLMEKSNIYAKDGDKNVLLASFYEQNRVEVQWDEISQYLKDAAVATEDNRYYEHGGIDLTGTLRALVSNQLGEDTQGGSSITQQYVKNVRIQKCERDTDSKEELAKCYDEVAGVHYSRKLKEMRYAIGLEKEYSKDEILRGYLNISGFGGVIYGVESAANYYFGTSAKDVTLAQAATLMGIVNNPNLLRIDKPDNPDNGAENGYALTKQRRDVVLKAMLYYGKITQEQYDEAIATEIKPNITPPKGGCAAAGSNAYFCDYVTQVISENEAFGDSKAERVSLLKRGGLDIYTTLDLRLQKTEADALHSAVPSHEDGMKLGGTATTIEPGTGRILAMVQNTAYSANPDKGPGYTAVNFNTDKKYGGSSGFQPGSTWKTMVLVEWLLQGHSTNEIVNATKRDFHYQTCEGPANWAPGPKNAGDGGGMPGGMYTVQKGMTQSINTVLAAMGEQLDLCDIANTAEAMGAHSATGAELTHYPTTLIGTSEDTIAPLSMANAYATLAAGGMHCEPRAIDKIVKADGSEMKVPGKTCDQAIPENVAATAVQSLTQVMTQGTGRGGNPWTGPIFGKTGTTDAYKDTWLVTSTTEAANAVWVGNLNSTNFTPMNHKWIKGGLGSQVKFGITQTIASKTFELYGGNPFPEADKNLTRRILKDVPDVVGQSVEDATKTLKDAGFGVTVAEEQVNSTIEAGKVASTNPAGGERANSGSMITISVSNGKGTSVPDVVGESYDAAKDALADAGFTAKKAGSCEPGGDKDTVAKQDPGAGETGGEGATVTLTLYCGDNGDKGRGNDDD</sequence>
<dbReference type="CDD" id="cd06577">
    <property type="entry name" value="PASTA_pknB"/>
    <property type="match status" value="1"/>
</dbReference>
<dbReference type="PANTHER" id="PTHR32282:SF33">
    <property type="entry name" value="PEPTIDOGLYCAN GLYCOSYLTRANSFERASE"/>
    <property type="match status" value="1"/>
</dbReference>
<dbReference type="RefSeq" id="WP_169923427.1">
    <property type="nucleotide sequence ID" value="NZ_PDJE01000001.1"/>
</dbReference>
<keyword evidence="12" id="KW-1185">Reference proteome</keyword>
<keyword evidence="1 11" id="KW-0121">Carboxypeptidase</keyword>
<dbReference type="GO" id="GO:0009002">
    <property type="term" value="F:serine-type D-Ala-D-Ala carboxypeptidase activity"/>
    <property type="evidence" value="ECO:0007669"/>
    <property type="project" value="UniProtKB-EC"/>
</dbReference>
<evidence type="ECO:0000259" key="10">
    <source>
        <dbReference type="PROSITE" id="PS51178"/>
    </source>
</evidence>
<dbReference type="InterPro" id="IPR012338">
    <property type="entry name" value="Beta-lactam/transpept-like"/>
</dbReference>
<keyword evidence="6" id="KW-0511">Multifunctional enzyme</keyword>
<evidence type="ECO:0000256" key="4">
    <source>
        <dbReference type="ARBA" id="ARBA00022679"/>
    </source>
</evidence>
<dbReference type="PANTHER" id="PTHR32282">
    <property type="entry name" value="BINDING PROTEIN TRANSPEPTIDASE, PUTATIVE-RELATED"/>
    <property type="match status" value="1"/>
</dbReference>
<dbReference type="Proteomes" id="UP000221369">
    <property type="component" value="Unassembled WGS sequence"/>
</dbReference>
<dbReference type="SUPFAM" id="SSF53955">
    <property type="entry name" value="Lysozyme-like"/>
    <property type="match status" value="1"/>
</dbReference>
<comment type="catalytic activity">
    <reaction evidence="7">
        <text>Preferential cleavage: (Ac)2-L-Lys-D-Ala-|-D-Ala. Also transpeptidation of peptidyl-alanyl moieties that are N-acyl substituents of D-alanine.</text>
        <dbReference type="EC" id="3.4.16.4"/>
    </reaction>
</comment>
<evidence type="ECO:0000313" key="11">
    <source>
        <dbReference type="EMBL" id="PFG30731.1"/>
    </source>
</evidence>
<dbReference type="InterPro" id="IPR001460">
    <property type="entry name" value="PCN-bd_Tpept"/>
</dbReference>
<dbReference type="InterPro" id="IPR036950">
    <property type="entry name" value="PBP_transglycosylase"/>
</dbReference>
<dbReference type="GO" id="GO:0006508">
    <property type="term" value="P:proteolysis"/>
    <property type="evidence" value="ECO:0007669"/>
    <property type="project" value="UniProtKB-KW"/>
</dbReference>
<gene>
    <name evidence="11" type="ORF">ATJ78_1667</name>
</gene>
<accession>A0A2A9DWK3</accession>
<dbReference type="InterPro" id="IPR001264">
    <property type="entry name" value="Glyco_trans_51"/>
</dbReference>
<feature type="domain" description="PASTA" evidence="10">
    <location>
        <begin position="777"/>
        <end position="840"/>
    </location>
</feature>
<evidence type="ECO:0000256" key="6">
    <source>
        <dbReference type="ARBA" id="ARBA00023268"/>
    </source>
</evidence>
<evidence type="ECO:0000256" key="2">
    <source>
        <dbReference type="ARBA" id="ARBA00022670"/>
    </source>
</evidence>
<keyword evidence="2" id="KW-0645">Protease</keyword>
<dbReference type="PROSITE" id="PS51178">
    <property type="entry name" value="PASTA"/>
    <property type="match status" value="2"/>
</dbReference>
<organism evidence="11 12">
    <name type="scientific">Paramicrobacterium agarici</name>
    <dbReference type="NCBI Taxonomy" id="630514"/>
    <lineage>
        <taxon>Bacteria</taxon>
        <taxon>Bacillati</taxon>
        <taxon>Actinomycetota</taxon>
        <taxon>Actinomycetes</taxon>
        <taxon>Micrococcales</taxon>
        <taxon>Microbacteriaceae</taxon>
        <taxon>Paramicrobacterium</taxon>
    </lineage>
</organism>
<evidence type="ECO:0000256" key="3">
    <source>
        <dbReference type="ARBA" id="ARBA00022676"/>
    </source>
</evidence>
<dbReference type="GO" id="GO:0030288">
    <property type="term" value="C:outer membrane-bounded periplasmic space"/>
    <property type="evidence" value="ECO:0007669"/>
    <property type="project" value="TreeGrafter"/>
</dbReference>
<evidence type="ECO:0000256" key="9">
    <source>
        <dbReference type="SAM" id="MobiDB-lite"/>
    </source>
</evidence>
<reference evidence="11 12" key="1">
    <citation type="submission" date="2017-10" db="EMBL/GenBank/DDBJ databases">
        <title>Sequencing the genomes of 1000 actinobacteria strains.</title>
        <authorList>
            <person name="Klenk H.-P."/>
        </authorList>
    </citation>
    <scope>NUCLEOTIDE SEQUENCE [LARGE SCALE GENOMIC DNA]</scope>
    <source>
        <strain evidence="11 12">DSM 21798</strain>
    </source>
</reference>
<dbReference type="SMART" id="SM00740">
    <property type="entry name" value="PASTA"/>
    <property type="match status" value="2"/>
</dbReference>
<keyword evidence="4" id="KW-0808">Transferase</keyword>
<dbReference type="InterPro" id="IPR050396">
    <property type="entry name" value="Glycosyltr_51/Transpeptidase"/>
</dbReference>
<dbReference type="EMBL" id="PDJE01000001">
    <property type="protein sequence ID" value="PFG30731.1"/>
    <property type="molecule type" value="Genomic_DNA"/>
</dbReference>
<evidence type="ECO:0000313" key="12">
    <source>
        <dbReference type="Proteomes" id="UP000221369"/>
    </source>
</evidence>
<evidence type="ECO:0000256" key="1">
    <source>
        <dbReference type="ARBA" id="ARBA00022645"/>
    </source>
</evidence>
<name>A0A2A9DWK3_9MICO</name>
<keyword evidence="3" id="KW-0328">Glycosyltransferase</keyword>
<dbReference type="SUPFAM" id="SSF56601">
    <property type="entry name" value="beta-lactamase/transpeptidase-like"/>
    <property type="match status" value="1"/>
</dbReference>
<dbReference type="Gene3D" id="3.30.10.20">
    <property type="match status" value="2"/>
</dbReference>
<dbReference type="Pfam" id="PF00912">
    <property type="entry name" value="Transgly"/>
    <property type="match status" value="1"/>
</dbReference>
<comment type="caution">
    <text evidence="11">The sequence shown here is derived from an EMBL/GenBank/DDBJ whole genome shotgun (WGS) entry which is preliminary data.</text>
</comment>
<comment type="catalytic activity">
    <reaction evidence="8">
        <text>[GlcNAc-(1-&gt;4)-Mur2Ac(oyl-L-Ala-gamma-D-Glu-L-Lys-D-Ala-D-Ala)](n)-di-trans,octa-cis-undecaprenyl diphosphate + beta-D-GlcNAc-(1-&gt;4)-Mur2Ac(oyl-L-Ala-gamma-D-Glu-L-Lys-D-Ala-D-Ala)-di-trans,octa-cis-undecaprenyl diphosphate = [GlcNAc-(1-&gt;4)-Mur2Ac(oyl-L-Ala-gamma-D-Glu-L-Lys-D-Ala-D-Ala)](n+1)-di-trans,octa-cis-undecaprenyl diphosphate + di-trans,octa-cis-undecaprenyl diphosphate + H(+)</text>
        <dbReference type="Rhea" id="RHEA:23708"/>
        <dbReference type="Rhea" id="RHEA-COMP:9602"/>
        <dbReference type="Rhea" id="RHEA-COMP:9603"/>
        <dbReference type="ChEBI" id="CHEBI:15378"/>
        <dbReference type="ChEBI" id="CHEBI:58405"/>
        <dbReference type="ChEBI" id="CHEBI:60033"/>
        <dbReference type="ChEBI" id="CHEBI:78435"/>
        <dbReference type="EC" id="2.4.99.28"/>
    </reaction>
</comment>
<dbReference type="Gene3D" id="3.40.710.10">
    <property type="entry name" value="DD-peptidase/beta-lactamase superfamily"/>
    <property type="match status" value="1"/>
</dbReference>
<evidence type="ECO:0000256" key="5">
    <source>
        <dbReference type="ARBA" id="ARBA00022801"/>
    </source>
</evidence>
<dbReference type="InterPro" id="IPR005543">
    <property type="entry name" value="PASTA_dom"/>
</dbReference>
<dbReference type="Gene3D" id="1.10.3810.10">
    <property type="entry name" value="Biosynthetic peptidoglycan transglycosylase-like"/>
    <property type="match status" value="1"/>
</dbReference>
<protein>
    <submittedName>
        <fullName evidence="11">Membrane peptidoglycan carboxypeptidase</fullName>
    </submittedName>
</protein>
<dbReference type="Pfam" id="PF03793">
    <property type="entry name" value="PASTA"/>
    <property type="match status" value="2"/>
</dbReference>
<dbReference type="GO" id="GO:0008955">
    <property type="term" value="F:peptidoglycan glycosyltransferase activity"/>
    <property type="evidence" value="ECO:0007669"/>
    <property type="project" value="UniProtKB-EC"/>
</dbReference>
<dbReference type="AlphaFoldDB" id="A0A2A9DWK3"/>
<evidence type="ECO:0000256" key="8">
    <source>
        <dbReference type="ARBA" id="ARBA00049902"/>
    </source>
</evidence>
<dbReference type="Pfam" id="PF00905">
    <property type="entry name" value="Transpeptidase"/>
    <property type="match status" value="1"/>
</dbReference>
<feature type="domain" description="PASTA" evidence="10">
    <location>
        <begin position="708"/>
        <end position="774"/>
    </location>
</feature>
<keyword evidence="5" id="KW-0378">Hydrolase</keyword>
<dbReference type="GO" id="GO:0009252">
    <property type="term" value="P:peptidoglycan biosynthetic process"/>
    <property type="evidence" value="ECO:0007669"/>
    <property type="project" value="TreeGrafter"/>
</dbReference>
<dbReference type="GO" id="GO:0008658">
    <property type="term" value="F:penicillin binding"/>
    <property type="evidence" value="ECO:0007669"/>
    <property type="project" value="InterPro"/>
</dbReference>
<feature type="region of interest" description="Disordered" evidence="9">
    <location>
        <begin position="803"/>
        <end position="833"/>
    </location>
</feature>
<proteinExistence type="predicted"/>